<feature type="domain" description="ABC transporter" evidence="8">
    <location>
        <begin position="10"/>
        <end position="260"/>
    </location>
</feature>
<evidence type="ECO:0000256" key="2">
    <source>
        <dbReference type="ARBA" id="ARBA00005417"/>
    </source>
</evidence>
<evidence type="ECO:0000256" key="4">
    <source>
        <dbReference type="ARBA" id="ARBA00022475"/>
    </source>
</evidence>
<evidence type="ECO:0000256" key="3">
    <source>
        <dbReference type="ARBA" id="ARBA00022448"/>
    </source>
</evidence>
<keyword evidence="6 9" id="KW-0067">ATP-binding</keyword>
<dbReference type="PROSITE" id="PS00211">
    <property type="entry name" value="ABC_TRANSPORTER_1"/>
    <property type="match status" value="1"/>
</dbReference>
<keyword evidence="3" id="KW-0813">Transport</keyword>
<dbReference type="SUPFAM" id="SSF52540">
    <property type="entry name" value="P-loop containing nucleoside triphosphate hydrolases"/>
    <property type="match status" value="1"/>
</dbReference>
<dbReference type="InterPro" id="IPR027417">
    <property type="entry name" value="P-loop_NTPase"/>
</dbReference>
<dbReference type="PANTHER" id="PTHR43297">
    <property type="entry name" value="OLIGOPEPTIDE TRANSPORT ATP-BINDING PROTEIN APPD"/>
    <property type="match status" value="1"/>
</dbReference>
<proteinExistence type="inferred from homology"/>
<keyword evidence="10" id="KW-1185">Reference proteome</keyword>
<evidence type="ECO:0000256" key="5">
    <source>
        <dbReference type="ARBA" id="ARBA00022741"/>
    </source>
</evidence>
<dbReference type="InterPro" id="IPR003439">
    <property type="entry name" value="ABC_transporter-like_ATP-bd"/>
</dbReference>
<evidence type="ECO:0000259" key="8">
    <source>
        <dbReference type="PROSITE" id="PS50893"/>
    </source>
</evidence>
<name>A0ABT9ZU49_9BACI</name>
<dbReference type="InterPro" id="IPR013563">
    <property type="entry name" value="Oligopep_ABC_C"/>
</dbReference>
<dbReference type="EMBL" id="JAUSUG010000007">
    <property type="protein sequence ID" value="MDQ0254758.1"/>
    <property type="molecule type" value="Genomic_DNA"/>
</dbReference>
<dbReference type="PANTHER" id="PTHR43297:SF2">
    <property type="entry name" value="DIPEPTIDE TRANSPORT ATP-BINDING PROTEIN DPPD"/>
    <property type="match status" value="1"/>
</dbReference>
<dbReference type="GO" id="GO:0005524">
    <property type="term" value="F:ATP binding"/>
    <property type="evidence" value="ECO:0007669"/>
    <property type="project" value="UniProtKB-KW"/>
</dbReference>
<keyword evidence="5" id="KW-0547">Nucleotide-binding</keyword>
<keyword evidence="4" id="KW-1003">Cell membrane</keyword>
<evidence type="ECO:0000256" key="1">
    <source>
        <dbReference type="ARBA" id="ARBA00004202"/>
    </source>
</evidence>
<keyword evidence="7" id="KW-0472">Membrane</keyword>
<dbReference type="InterPro" id="IPR017871">
    <property type="entry name" value="ABC_transporter-like_CS"/>
</dbReference>
<dbReference type="NCBIfam" id="TIGR01727">
    <property type="entry name" value="oligo_HPY"/>
    <property type="match status" value="1"/>
</dbReference>
<comment type="similarity">
    <text evidence="2">Belongs to the ABC transporter superfamily.</text>
</comment>
<comment type="subcellular location">
    <subcellularLocation>
        <location evidence="1">Cell membrane</location>
        <topology evidence="1">Peripheral membrane protein</topology>
    </subcellularLocation>
</comment>
<organism evidence="9 10">
    <name type="scientific">Evansella vedderi</name>
    <dbReference type="NCBI Taxonomy" id="38282"/>
    <lineage>
        <taxon>Bacteria</taxon>
        <taxon>Bacillati</taxon>
        <taxon>Bacillota</taxon>
        <taxon>Bacilli</taxon>
        <taxon>Bacillales</taxon>
        <taxon>Bacillaceae</taxon>
        <taxon>Evansella</taxon>
    </lineage>
</organism>
<dbReference type="Pfam" id="PF00005">
    <property type="entry name" value="ABC_tran"/>
    <property type="match status" value="1"/>
</dbReference>
<protein>
    <submittedName>
        <fullName evidence="9">Oligopeptide/dipeptide ABC transporter ATP-binding protein</fullName>
    </submittedName>
</protein>
<dbReference type="Proteomes" id="UP001230005">
    <property type="component" value="Unassembled WGS sequence"/>
</dbReference>
<evidence type="ECO:0000313" key="9">
    <source>
        <dbReference type="EMBL" id="MDQ0254758.1"/>
    </source>
</evidence>
<dbReference type="Gene3D" id="3.40.50.300">
    <property type="entry name" value="P-loop containing nucleotide triphosphate hydrolases"/>
    <property type="match status" value="1"/>
</dbReference>
<accession>A0ABT9ZU49</accession>
<dbReference type="CDD" id="cd03257">
    <property type="entry name" value="ABC_NikE_OppD_transporters"/>
    <property type="match status" value="1"/>
</dbReference>
<gene>
    <name evidence="9" type="ORF">J2S74_002137</name>
</gene>
<dbReference type="Pfam" id="PF08352">
    <property type="entry name" value="oligo_HPY"/>
    <property type="match status" value="1"/>
</dbReference>
<dbReference type="PROSITE" id="PS50893">
    <property type="entry name" value="ABC_TRANSPORTER_2"/>
    <property type="match status" value="1"/>
</dbReference>
<evidence type="ECO:0000256" key="6">
    <source>
        <dbReference type="ARBA" id="ARBA00022840"/>
    </source>
</evidence>
<dbReference type="SMART" id="SM00382">
    <property type="entry name" value="AAA"/>
    <property type="match status" value="1"/>
</dbReference>
<comment type="caution">
    <text evidence="9">The sequence shown here is derived from an EMBL/GenBank/DDBJ whole genome shotgun (WGS) entry which is preliminary data.</text>
</comment>
<dbReference type="InterPro" id="IPR050388">
    <property type="entry name" value="ABC_Ni/Peptide_Import"/>
</dbReference>
<reference evidence="9 10" key="1">
    <citation type="submission" date="2023-07" db="EMBL/GenBank/DDBJ databases">
        <title>Genomic Encyclopedia of Type Strains, Phase IV (KMG-IV): sequencing the most valuable type-strain genomes for metagenomic binning, comparative biology and taxonomic classification.</title>
        <authorList>
            <person name="Goeker M."/>
        </authorList>
    </citation>
    <scope>NUCLEOTIDE SEQUENCE [LARGE SCALE GENOMIC DNA]</scope>
    <source>
        <strain evidence="9 10">DSM 9768</strain>
    </source>
</reference>
<dbReference type="InterPro" id="IPR003593">
    <property type="entry name" value="AAA+_ATPase"/>
</dbReference>
<evidence type="ECO:0000313" key="10">
    <source>
        <dbReference type="Proteomes" id="UP001230005"/>
    </source>
</evidence>
<sequence>MIQEQEKPLLDVRNLKTYFHTENGVVPSVDGVSFHINKGEVIAIVGESGCGKSVTSYSVMGLVGQPGKIEGGEILFEEKDLTKLSNGQMRTLRGNEISMIFQEPLTSLNPLFTVGFQISEVIMLHEKVSKKIAKQKTVEMINKVGIPNASKIYYSFPHQLSGGMRQRIMIAIALACNPKLLIADEPTTALDVTIQAQILQLMKDLRQELDTSILLITHDLGVVAEMVDRVIVMYAGQVVEEGNVFKLFENPKHPYTKGLMDSTPKIHERKEELYSIKGTVPTPMNMPTGCRFYPRCEFAMEKCKEKAPELLEVKQGYHVRCWLHEEGEVNLDEEFNRKPATT</sequence>
<evidence type="ECO:0000256" key="7">
    <source>
        <dbReference type="ARBA" id="ARBA00023136"/>
    </source>
</evidence>